<organism evidence="2 3">
    <name type="scientific">Klebsiella grimontii</name>
    <dbReference type="NCBI Taxonomy" id="2058152"/>
    <lineage>
        <taxon>Bacteria</taxon>
        <taxon>Pseudomonadati</taxon>
        <taxon>Pseudomonadota</taxon>
        <taxon>Gammaproteobacteria</taxon>
        <taxon>Enterobacterales</taxon>
        <taxon>Enterobacteriaceae</taxon>
        <taxon>Klebsiella/Raoultella group</taxon>
        <taxon>Klebsiella</taxon>
    </lineage>
</organism>
<accession>A0A7H4PB48</accession>
<proteinExistence type="predicted"/>
<keyword evidence="1" id="KW-0732">Signal</keyword>
<evidence type="ECO:0000313" key="2">
    <source>
        <dbReference type="EMBL" id="STW09663.1"/>
    </source>
</evidence>
<evidence type="ECO:0000256" key="1">
    <source>
        <dbReference type="SAM" id="SignalP"/>
    </source>
</evidence>
<dbReference type="AlphaFoldDB" id="A0A7H4PB48"/>
<reference evidence="2 3" key="1">
    <citation type="submission" date="2018-06" db="EMBL/GenBank/DDBJ databases">
        <authorList>
            <consortium name="Pathogen Informatics"/>
            <person name="Doyle S."/>
        </authorList>
    </citation>
    <scope>NUCLEOTIDE SEQUENCE [LARGE SCALE GENOMIC DNA]</scope>
    <source>
        <strain evidence="2 3">NCTC9149</strain>
    </source>
</reference>
<name>A0A7H4PB48_9ENTR</name>
<dbReference type="EMBL" id="UGMX01000002">
    <property type="protein sequence ID" value="STW09663.1"/>
    <property type="molecule type" value="Genomic_DNA"/>
</dbReference>
<protein>
    <submittedName>
        <fullName evidence="2">Uncharacterized protein</fullName>
    </submittedName>
</protein>
<sequence length="112" mass="11983">MKFKMATGMALAMVLFTSPTVHAALNQQDQLSALETAEKIYDAILGSGAAADARWETPKQLKDISDPVIPGNKLHVLEYTVMDPANGAYQRIHVLVNVDGGVAGAEIIYAGR</sequence>
<evidence type="ECO:0000313" key="3">
    <source>
        <dbReference type="Proteomes" id="UP000254571"/>
    </source>
</evidence>
<comment type="caution">
    <text evidence="2">The sequence shown here is derived from an EMBL/GenBank/DDBJ whole genome shotgun (WGS) entry which is preliminary data.</text>
</comment>
<dbReference type="Proteomes" id="UP000254571">
    <property type="component" value="Unassembled WGS sequence"/>
</dbReference>
<feature type="signal peptide" evidence="1">
    <location>
        <begin position="1"/>
        <end position="23"/>
    </location>
</feature>
<feature type="chain" id="PRO_5028942590" evidence="1">
    <location>
        <begin position="24"/>
        <end position="112"/>
    </location>
</feature>
<gene>
    <name evidence="2" type="ORF">NCTC9149_06163</name>
</gene>